<accession>A0AB34QVY7</accession>
<reference evidence="1 2" key="1">
    <citation type="submission" date="2014-12" db="EMBL/GenBank/DDBJ databases">
        <title>Draft Genome Sequences of Five Spore-Forming Food Isolates of Bacillus pumilus.</title>
        <authorList>
            <person name="de Jong A."/>
            <person name="van Heel A.J."/>
            <person name="Montalban-Lopez M."/>
            <person name="Krawczyk A.O."/>
            <person name="Berendsen E.M."/>
            <person name="Wells-Bennik M."/>
            <person name="Kuipers O.P."/>
        </authorList>
    </citation>
    <scope>NUCLEOTIDE SEQUENCE [LARGE SCALE GENOMIC DNA]</scope>
    <source>
        <strain evidence="1 2">B4127</strain>
    </source>
</reference>
<organism evidence="1 2">
    <name type="scientific">Bacillus pumilus</name>
    <name type="common">Bacillus mesentericus</name>
    <dbReference type="NCBI Taxonomy" id="1408"/>
    <lineage>
        <taxon>Bacteria</taxon>
        <taxon>Bacillati</taxon>
        <taxon>Bacillota</taxon>
        <taxon>Bacilli</taxon>
        <taxon>Bacillales</taxon>
        <taxon>Bacillaceae</taxon>
        <taxon>Bacillus</taxon>
    </lineage>
</organism>
<evidence type="ECO:0000313" key="2">
    <source>
        <dbReference type="Proteomes" id="UP000031978"/>
    </source>
</evidence>
<evidence type="ECO:0000313" key="1">
    <source>
        <dbReference type="EMBL" id="KIL16821.1"/>
    </source>
</evidence>
<sequence>MSANSIFTRTHRVVIRQFDLQDIEAFYQYRADPSIAIYLKERAIFTKP</sequence>
<proteinExistence type="predicted"/>
<dbReference type="AlphaFoldDB" id="A0AB34QVY7"/>
<evidence type="ECO:0008006" key="3">
    <source>
        <dbReference type="Google" id="ProtNLM"/>
    </source>
</evidence>
<dbReference type="EMBL" id="JXCL01000030">
    <property type="protein sequence ID" value="KIL16821.1"/>
    <property type="molecule type" value="Genomic_DNA"/>
</dbReference>
<protein>
    <recommendedName>
        <fullName evidence="3">GNAT family N-acetyltransferase</fullName>
    </recommendedName>
</protein>
<comment type="caution">
    <text evidence="1">The sequence shown here is derived from an EMBL/GenBank/DDBJ whole genome shotgun (WGS) entry which is preliminary data.</text>
</comment>
<dbReference type="Proteomes" id="UP000031978">
    <property type="component" value="Unassembled WGS sequence"/>
</dbReference>
<gene>
    <name evidence="1" type="ORF">B4127_1215</name>
</gene>
<name>A0AB34QVY7_BACPU</name>